<organism evidence="9 10">
    <name type="scientific">Halalkalibacter oceani</name>
    <dbReference type="NCBI Taxonomy" id="1653776"/>
    <lineage>
        <taxon>Bacteria</taxon>
        <taxon>Bacillati</taxon>
        <taxon>Bacillota</taxon>
        <taxon>Bacilli</taxon>
        <taxon>Bacillales</taxon>
        <taxon>Bacillaceae</taxon>
        <taxon>Halalkalibacter</taxon>
    </lineage>
</organism>
<evidence type="ECO:0000256" key="5">
    <source>
        <dbReference type="ARBA" id="ARBA00038894"/>
    </source>
</evidence>
<dbReference type="NCBIfam" id="TIGR00369">
    <property type="entry name" value="unchar_dom_1"/>
    <property type="match status" value="1"/>
</dbReference>
<feature type="domain" description="Thioesterase" evidence="8">
    <location>
        <begin position="55"/>
        <end position="128"/>
    </location>
</feature>
<dbReference type="AlphaFoldDB" id="A0A9X2DKV9"/>
<accession>A0A9X2DKV9</accession>
<proteinExistence type="inferred from homology"/>
<comment type="similarity">
    <text evidence="4">Belongs to the YigI thioesterase family.</text>
</comment>
<dbReference type="EC" id="3.1.2.20" evidence="5"/>
<reference evidence="9" key="1">
    <citation type="submission" date="2022-05" db="EMBL/GenBank/DDBJ databases">
        <title>Comparative Genomics of Spacecraft Associated Microbes.</title>
        <authorList>
            <person name="Tran M.T."/>
            <person name="Wright A."/>
            <person name="Seuylemezian A."/>
            <person name="Eisen J."/>
            <person name="Coil D."/>
        </authorList>
    </citation>
    <scope>NUCLEOTIDE SEQUENCE</scope>
    <source>
        <strain evidence="9">214.1.1</strain>
    </source>
</reference>
<dbReference type="SUPFAM" id="SSF54637">
    <property type="entry name" value="Thioesterase/thiol ester dehydrase-isomerase"/>
    <property type="match status" value="1"/>
</dbReference>
<dbReference type="PANTHER" id="PTHR43240:SF20">
    <property type="entry name" value="MEDIUM_LONG-CHAIN ACYL-COA THIOESTERASE YIGI"/>
    <property type="match status" value="1"/>
</dbReference>
<dbReference type="EMBL" id="JAMBOL010000001">
    <property type="protein sequence ID" value="MCM3712571.1"/>
    <property type="molecule type" value="Genomic_DNA"/>
</dbReference>
<dbReference type="InterPro" id="IPR003736">
    <property type="entry name" value="PAAI_dom"/>
</dbReference>
<dbReference type="Proteomes" id="UP001139179">
    <property type="component" value="Unassembled WGS sequence"/>
</dbReference>
<comment type="catalytic activity">
    <reaction evidence="2">
        <text>a fatty acyl-CoA + H2O = a fatty acid + CoA + H(+)</text>
        <dbReference type="Rhea" id="RHEA:16781"/>
        <dbReference type="ChEBI" id="CHEBI:15377"/>
        <dbReference type="ChEBI" id="CHEBI:15378"/>
        <dbReference type="ChEBI" id="CHEBI:28868"/>
        <dbReference type="ChEBI" id="CHEBI:57287"/>
        <dbReference type="ChEBI" id="CHEBI:77636"/>
        <dbReference type="EC" id="3.1.2.20"/>
    </reaction>
</comment>
<evidence type="ECO:0000256" key="3">
    <source>
        <dbReference type="ARBA" id="ARBA00036002"/>
    </source>
</evidence>
<evidence type="ECO:0000256" key="4">
    <source>
        <dbReference type="ARBA" id="ARBA00038381"/>
    </source>
</evidence>
<dbReference type="PANTHER" id="PTHR43240">
    <property type="entry name" value="1,4-DIHYDROXY-2-NAPHTHOYL-COA THIOESTERASE 1"/>
    <property type="match status" value="1"/>
</dbReference>
<name>A0A9X2DKV9_9BACI</name>
<comment type="catalytic activity">
    <reaction evidence="3">
        <text>a long-chain fatty acyl-CoA + H2O = a long-chain fatty acid + CoA + H(+)</text>
        <dbReference type="Rhea" id="RHEA:67680"/>
        <dbReference type="ChEBI" id="CHEBI:15377"/>
        <dbReference type="ChEBI" id="CHEBI:15378"/>
        <dbReference type="ChEBI" id="CHEBI:57287"/>
        <dbReference type="ChEBI" id="CHEBI:57560"/>
        <dbReference type="ChEBI" id="CHEBI:83139"/>
    </reaction>
</comment>
<dbReference type="RefSeq" id="WP_251221449.1">
    <property type="nucleotide sequence ID" value="NZ_JAMBOL010000001.1"/>
</dbReference>
<dbReference type="Pfam" id="PF03061">
    <property type="entry name" value="4HBT"/>
    <property type="match status" value="1"/>
</dbReference>
<dbReference type="CDD" id="cd03443">
    <property type="entry name" value="PaaI_thioesterase"/>
    <property type="match status" value="1"/>
</dbReference>
<evidence type="ECO:0000256" key="7">
    <source>
        <dbReference type="ARBA" id="ARBA00048062"/>
    </source>
</evidence>
<keyword evidence="10" id="KW-1185">Reference proteome</keyword>
<evidence type="ECO:0000313" key="10">
    <source>
        <dbReference type="Proteomes" id="UP001139179"/>
    </source>
</evidence>
<dbReference type="Gene3D" id="3.10.129.10">
    <property type="entry name" value="Hotdog Thioesterase"/>
    <property type="match status" value="1"/>
</dbReference>
<gene>
    <name evidence="9" type="ORF">M3202_00620</name>
</gene>
<sequence>MNEKAARESFERALQEHKPEFEQFFLAKLFGLSFSYGEDTCTIELESKDFMFNPQGTLHGGVISFILDVSMGHLCKRFLGAAITLELKTQFLRPVRTGTISCTSSFSKKGNNVIFLESKLYNEEGKLAAVATSTWYNIE</sequence>
<comment type="catalytic activity">
    <reaction evidence="7">
        <text>a medium-chain fatty acyl-CoA + H2O = a medium-chain fatty acid + CoA + H(+)</text>
        <dbReference type="Rhea" id="RHEA:68184"/>
        <dbReference type="ChEBI" id="CHEBI:15377"/>
        <dbReference type="ChEBI" id="CHEBI:15378"/>
        <dbReference type="ChEBI" id="CHEBI:57287"/>
        <dbReference type="ChEBI" id="CHEBI:59558"/>
        <dbReference type="ChEBI" id="CHEBI:90546"/>
    </reaction>
</comment>
<evidence type="ECO:0000259" key="8">
    <source>
        <dbReference type="Pfam" id="PF03061"/>
    </source>
</evidence>
<protein>
    <recommendedName>
        <fullName evidence="6">Medium/long-chain acyl-CoA thioesterase YigI</fullName>
        <ecNumber evidence="5">3.1.2.20</ecNumber>
    </recommendedName>
</protein>
<evidence type="ECO:0000256" key="6">
    <source>
        <dbReference type="ARBA" id="ARBA00040062"/>
    </source>
</evidence>
<keyword evidence="1" id="KW-0378">Hydrolase</keyword>
<evidence type="ECO:0000313" key="9">
    <source>
        <dbReference type="EMBL" id="MCM3712571.1"/>
    </source>
</evidence>
<comment type="caution">
    <text evidence="9">The sequence shown here is derived from an EMBL/GenBank/DDBJ whole genome shotgun (WGS) entry which is preliminary data.</text>
</comment>
<dbReference type="GO" id="GO:0047617">
    <property type="term" value="F:fatty acyl-CoA hydrolase activity"/>
    <property type="evidence" value="ECO:0007669"/>
    <property type="project" value="UniProtKB-EC"/>
</dbReference>
<dbReference type="InterPro" id="IPR006683">
    <property type="entry name" value="Thioestr_dom"/>
</dbReference>
<evidence type="ECO:0000256" key="1">
    <source>
        <dbReference type="ARBA" id="ARBA00022801"/>
    </source>
</evidence>
<evidence type="ECO:0000256" key="2">
    <source>
        <dbReference type="ARBA" id="ARBA00035880"/>
    </source>
</evidence>
<dbReference type="InterPro" id="IPR029069">
    <property type="entry name" value="HotDog_dom_sf"/>
</dbReference>